<dbReference type="AlphaFoldDB" id="A0A371XAL0"/>
<name>A0A371XAL0_9HYPH</name>
<dbReference type="RefSeq" id="WP_116681473.1">
    <property type="nucleotide sequence ID" value="NZ_QURL01000001.1"/>
</dbReference>
<keyword evidence="1" id="KW-0732">Signal</keyword>
<sequence length="136" mass="13447">MRAAFCLSLLIMAMAPAGTASFAQSSSPVPATDGATPMPSAIGAIDVSGEDGTLRIAGRIIGLSAGEYEGRITIEKSGPSGRINTAQGGTAKLAAGETAVVATTSVNASAGDSLSVRFVVQAGGHEIASAQVLTQR</sequence>
<feature type="chain" id="PRO_5016688127" evidence="1">
    <location>
        <begin position="23"/>
        <end position="136"/>
    </location>
</feature>
<dbReference type="InterPro" id="IPR053722">
    <property type="entry name" value="Curli_assembly_CsgC/AgfC"/>
</dbReference>
<evidence type="ECO:0000313" key="3">
    <source>
        <dbReference type="Proteomes" id="UP000264310"/>
    </source>
</evidence>
<protein>
    <submittedName>
        <fullName evidence="2">Uncharacterized protein</fullName>
    </submittedName>
</protein>
<evidence type="ECO:0000313" key="2">
    <source>
        <dbReference type="EMBL" id="RFC66222.1"/>
    </source>
</evidence>
<proteinExistence type="predicted"/>
<dbReference type="Gene3D" id="2.60.40.2420">
    <property type="match status" value="1"/>
</dbReference>
<dbReference type="EMBL" id="QURL01000001">
    <property type="protein sequence ID" value="RFC66222.1"/>
    <property type="molecule type" value="Genomic_DNA"/>
</dbReference>
<evidence type="ECO:0000256" key="1">
    <source>
        <dbReference type="SAM" id="SignalP"/>
    </source>
</evidence>
<dbReference type="NCBIfam" id="NF041112">
    <property type="entry name" value="chap_CsgH_alph"/>
    <property type="match status" value="1"/>
</dbReference>
<feature type="signal peptide" evidence="1">
    <location>
        <begin position="1"/>
        <end position="22"/>
    </location>
</feature>
<gene>
    <name evidence="2" type="ORF">DYI37_01810</name>
</gene>
<reference evidence="2 3" key="1">
    <citation type="submission" date="2018-08" db="EMBL/GenBank/DDBJ databases">
        <title>Fulvimarina sp. 85, whole genome shotgun sequence.</title>
        <authorList>
            <person name="Tuo L."/>
        </authorList>
    </citation>
    <scope>NUCLEOTIDE SEQUENCE [LARGE SCALE GENOMIC DNA]</scope>
    <source>
        <strain evidence="2 3">85</strain>
    </source>
</reference>
<keyword evidence="3" id="KW-1185">Reference proteome</keyword>
<dbReference type="Proteomes" id="UP000264310">
    <property type="component" value="Unassembled WGS sequence"/>
</dbReference>
<comment type="caution">
    <text evidence="2">The sequence shown here is derived from an EMBL/GenBank/DDBJ whole genome shotgun (WGS) entry which is preliminary data.</text>
</comment>
<accession>A0A371XAL0</accession>
<dbReference type="InterPro" id="IPR047726">
    <property type="entry name" value="CsgH_dom"/>
</dbReference>
<organism evidence="2 3">
    <name type="scientific">Fulvimarina endophytica</name>
    <dbReference type="NCBI Taxonomy" id="2293836"/>
    <lineage>
        <taxon>Bacteria</taxon>
        <taxon>Pseudomonadati</taxon>
        <taxon>Pseudomonadota</taxon>
        <taxon>Alphaproteobacteria</taxon>
        <taxon>Hyphomicrobiales</taxon>
        <taxon>Aurantimonadaceae</taxon>
        <taxon>Fulvimarina</taxon>
    </lineage>
</organism>